<reference evidence="10 11" key="1">
    <citation type="journal article" date="2014" name="PLoS Genet.">
        <title>Phylogenetically driven sequencing of extremely halophilic archaea reveals strategies for static and dynamic osmo-response.</title>
        <authorList>
            <person name="Becker E.A."/>
            <person name="Seitzer P.M."/>
            <person name="Tritt A."/>
            <person name="Larsen D."/>
            <person name="Krusor M."/>
            <person name="Yao A.I."/>
            <person name="Wu D."/>
            <person name="Madern D."/>
            <person name="Eisen J.A."/>
            <person name="Darling A.E."/>
            <person name="Facciotti M.T."/>
        </authorList>
    </citation>
    <scope>NUCLEOTIDE SEQUENCE [LARGE SCALE GENOMIC DNA]</scope>
    <source>
        <strain evidence="10 11">ATCC BAA-1512</strain>
    </source>
</reference>
<dbReference type="GO" id="GO:0005524">
    <property type="term" value="F:ATP binding"/>
    <property type="evidence" value="ECO:0007669"/>
    <property type="project" value="UniProtKB-KW"/>
</dbReference>
<dbReference type="InterPro" id="IPR035965">
    <property type="entry name" value="PAS-like_dom_sf"/>
</dbReference>
<dbReference type="NCBIfam" id="TIGR00229">
    <property type="entry name" value="sensory_box"/>
    <property type="match status" value="1"/>
</dbReference>
<dbReference type="PATRIC" id="fig|662479.7.peg.68"/>
<dbReference type="SUPFAM" id="SSF55874">
    <property type="entry name" value="ATPase domain of HSP90 chaperone/DNA topoisomerase II/histidine kinase"/>
    <property type="match status" value="1"/>
</dbReference>
<keyword evidence="7" id="KW-0472">Membrane</keyword>
<dbReference type="PROSITE" id="PS50109">
    <property type="entry name" value="HIS_KIN"/>
    <property type="match status" value="1"/>
</dbReference>
<dbReference type="PANTHER" id="PTHR44936">
    <property type="entry name" value="SENSOR PROTEIN CREC"/>
    <property type="match status" value="1"/>
</dbReference>
<dbReference type="InterPro" id="IPR000014">
    <property type="entry name" value="PAS"/>
</dbReference>
<evidence type="ECO:0000259" key="8">
    <source>
        <dbReference type="PROSITE" id="PS50109"/>
    </source>
</evidence>
<dbReference type="Gene3D" id="3.30.450.20">
    <property type="entry name" value="PAS domain"/>
    <property type="match status" value="1"/>
</dbReference>
<dbReference type="InterPro" id="IPR004358">
    <property type="entry name" value="Sig_transdc_His_kin-like_C"/>
</dbReference>
<dbReference type="Gene3D" id="3.30.565.10">
    <property type="entry name" value="Histidine kinase-like ATPase, C-terminal domain"/>
    <property type="match status" value="1"/>
</dbReference>
<feature type="domain" description="Histidine kinase" evidence="8">
    <location>
        <begin position="129"/>
        <end position="339"/>
    </location>
</feature>
<keyword evidence="7" id="KW-1133">Transmembrane helix</keyword>
<evidence type="ECO:0000313" key="11">
    <source>
        <dbReference type="Proteomes" id="UP000011550"/>
    </source>
</evidence>
<keyword evidence="5" id="KW-0418">Kinase</keyword>
<evidence type="ECO:0000259" key="9">
    <source>
        <dbReference type="PROSITE" id="PS50112"/>
    </source>
</evidence>
<dbReference type="PANTHER" id="PTHR44936:SF10">
    <property type="entry name" value="SENSOR PROTEIN RSTB"/>
    <property type="match status" value="1"/>
</dbReference>
<keyword evidence="6" id="KW-0067">ATP-binding</keyword>
<evidence type="ECO:0000313" key="10">
    <source>
        <dbReference type="EMBL" id="ELZ98757.1"/>
    </source>
</evidence>
<dbReference type="Pfam" id="PF13426">
    <property type="entry name" value="PAS_9"/>
    <property type="match status" value="1"/>
</dbReference>
<dbReference type="InterPro" id="IPR036890">
    <property type="entry name" value="HATPase_C_sf"/>
</dbReference>
<gene>
    <name evidence="10" type="ORF">C440_00335</name>
</gene>
<dbReference type="EC" id="2.7.13.3" evidence="2"/>
<dbReference type="InterPro" id="IPR050980">
    <property type="entry name" value="2C_sensor_his_kinase"/>
</dbReference>
<feature type="domain" description="PAS" evidence="9">
    <location>
        <begin position="4"/>
        <end position="50"/>
    </location>
</feature>
<dbReference type="SMART" id="SM00091">
    <property type="entry name" value="PAS"/>
    <property type="match status" value="1"/>
</dbReference>
<evidence type="ECO:0000256" key="5">
    <source>
        <dbReference type="ARBA" id="ARBA00022777"/>
    </source>
</evidence>
<dbReference type="SUPFAM" id="SSF55785">
    <property type="entry name" value="PYP-like sensor domain (PAS domain)"/>
    <property type="match status" value="1"/>
</dbReference>
<dbReference type="Pfam" id="PF02518">
    <property type="entry name" value="HATPase_c"/>
    <property type="match status" value="1"/>
</dbReference>
<sequence>MDTDPELYREAFRTAGIPMLVADTNFTFRDVNDAGLNFLGYDLDELLGESVGLIAADEEVYYEIAEQMIAGETWSGEFTVRRKDKQVIYGQGFATPMVVGGAVVGILAFFVDATKQRRYENASEVLNRLLRHDLRNELNVIYGYTQQVASRIEDEDALEELELVQEKVLDIVHKSERARDLREHLERSHDVSNRPIKLNAVLNSTLVDAMIEFPDAEFEFGTFPDVEVLAGDLLGQVIECVLENAVTHNDKPTPTVEVSVRRDGGYVIIRIADNGPGVPDEQCDLIFGREEYDQLHHGTGISLFFADNVISSYNGTIWVEDNDDEADGAAFCIRLQEAKTTENE</sequence>
<name>M0IRU1_9EURY</name>
<dbReference type="Proteomes" id="UP000011550">
    <property type="component" value="Unassembled WGS sequence"/>
</dbReference>
<evidence type="ECO:0000256" key="7">
    <source>
        <dbReference type="SAM" id="Phobius"/>
    </source>
</evidence>
<evidence type="ECO:0000256" key="3">
    <source>
        <dbReference type="ARBA" id="ARBA00022679"/>
    </source>
</evidence>
<dbReference type="STRING" id="662479.C440_00335"/>
<proteinExistence type="predicted"/>
<dbReference type="SMART" id="SM00387">
    <property type="entry name" value="HATPase_c"/>
    <property type="match status" value="1"/>
</dbReference>
<evidence type="ECO:0000256" key="1">
    <source>
        <dbReference type="ARBA" id="ARBA00000085"/>
    </source>
</evidence>
<keyword evidence="3" id="KW-0808">Transferase</keyword>
<dbReference type="GO" id="GO:0004673">
    <property type="term" value="F:protein histidine kinase activity"/>
    <property type="evidence" value="ECO:0007669"/>
    <property type="project" value="UniProtKB-EC"/>
</dbReference>
<evidence type="ECO:0000256" key="2">
    <source>
        <dbReference type="ARBA" id="ARBA00012438"/>
    </source>
</evidence>
<dbReference type="InterPro" id="IPR005467">
    <property type="entry name" value="His_kinase_dom"/>
</dbReference>
<accession>M0IRU1</accession>
<feature type="transmembrane region" description="Helical" evidence="7">
    <location>
        <begin position="87"/>
        <end position="111"/>
    </location>
</feature>
<protein>
    <recommendedName>
        <fullName evidence="2">histidine kinase</fullName>
        <ecNumber evidence="2">2.7.13.3</ecNumber>
    </recommendedName>
</protein>
<comment type="catalytic activity">
    <reaction evidence="1">
        <text>ATP + protein L-histidine = ADP + protein N-phospho-L-histidine.</text>
        <dbReference type="EC" id="2.7.13.3"/>
    </reaction>
</comment>
<dbReference type="AlphaFoldDB" id="M0IRU1"/>
<organism evidence="10 11">
    <name type="scientific">Haloferax mucosum ATCC BAA-1512</name>
    <dbReference type="NCBI Taxonomy" id="662479"/>
    <lineage>
        <taxon>Archaea</taxon>
        <taxon>Methanobacteriati</taxon>
        <taxon>Methanobacteriota</taxon>
        <taxon>Stenosarchaea group</taxon>
        <taxon>Halobacteria</taxon>
        <taxon>Halobacteriales</taxon>
        <taxon>Haloferacaceae</taxon>
        <taxon>Haloferax</taxon>
    </lineage>
</organism>
<evidence type="ECO:0000256" key="4">
    <source>
        <dbReference type="ARBA" id="ARBA00022741"/>
    </source>
</evidence>
<dbReference type="EMBL" id="AOLN01000001">
    <property type="protein sequence ID" value="ELZ98757.1"/>
    <property type="molecule type" value="Genomic_DNA"/>
</dbReference>
<keyword evidence="4" id="KW-0547">Nucleotide-binding</keyword>
<dbReference type="PRINTS" id="PR00344">
    <property type="entry name" value="BCTRLSENSOR"/>
</dbReference>
<keyword evidence="11" id="KW-1185">Reference proteome</keyword>
<dbReference type="InterPro" id="IPR003594">
    <property type="entry name" value="HATPase_dom"/>
</dbReference>
<dbReference type="CDD" id="cd00130">
    <property type="entry name" value="PAS"/>
    <property type="match status" value="1"/>
</dbReference>
<comment type="caution">
    <text evidence="10">The sequence shown here is derived from an EMBL/GenBank/DDBJ whole genome shotgun (WGS) entry which is preliminary data.</text>
</comment>
<evidence type="ECO:0000256" key="6">
    <source>
        <dbReference type="ARBA" id="ARBA00022840"/>
    </source>
</evidence>
<dbReference type="PROSITE" id="PS50112">
    <property type="entry name" value="PAS"/>
    <property type="match status" value="1"/>
</dbReference>
<keyword evidence="7" id="KW-0812">Transmembrane</keyword>